<accession>A0A0C2MJI7</accession>
<reference evidence="2 3" key="1">
    <citation type="journal article" date="2014" name="Genome Biol. Evol.">
        <title>The genome of the myxosporean Thelohanellus kitauei shows adaptations to nutrient acquisition within its fish host.</title>
        <authorList>
            <person name="Yang Y."/>
            <person name="Xiong J."/>
            <person name="Zhou Z."/>
            <person name="Huo F."/>
            <person name="Miao W."/>
            <person name="Ran C."/>
            <person name="Liu Y."/>
            <person name="Zhang J."/>
            <person name="Feng J."/>
            <person name="Wang M."/>
            <person name="Wang M."/>
            <person name="Wang L."/>
            <person name="Yao B."/>
        </authorList>
    </citation>
    <scope>NUCLEOTIDE SEQUENCE [LARGE SCALE GENOMIC DNA]</scope>
    <source>
        <strain evidence="2">Wuqing</strain>
    </source>
</reference>
<proteinExistence type="predicted"/>
<dbReference type="OrthoDB" id="10047020at2759"/>
<name>A0A0C2MJI7_THEKT</name>
<evidence type="ECO:0000313" key="1">
    <source>
        <dbReference type="EMBL" id="KII64509.1"/>
    </source>
</evidence>
<organism evidence="2 3">
    <name type="scientific">Thelohanellus kitauei</name>
    <name type="common">Myxosporean</name>
    <dbReference type="NCBI Taxonomy" id="669202"/>
    <lineage>
        <taxon>Eukaryota</taxon>
        <taxon>Metazoa</taxon>
        <taxon>Cnidaria</taxon>
        <taxon>Myxozoa</taxon>
        <taxon>Myxosporea</taxon>
        <taxon>Bivalvulida</taxon>
        <taxon>Platysporina</taxon>
        <taxon>Myxobolidae</taxon>
        <taxon>Thelohanellus</taxon>
    </lineage>
</organism>
<evidence type="ECO:0000313" key="2">
    <source>
        <dbReference type="EMBL" id="KII64510.1"/>
    </source>
</evidence>
<dbReference type="EMBL" id="JWZT01004244">
    <property type="protein sequence ID" value="KII64510.1"/>
    <property type="molecule type" value="Genomic_DNA"/>
</dbReference>
<keyword evidence="3" id="KW-1185">Reference proteome</keyword>
<protein>
    <submittedName>
        <fullName evidence="2">Uncharacterized protein</fullName>
    </submittedName>
</protein>
<dbReference type="Proteomes" id="UP000031668">
    <property type="component" value="Unassembled WGS sequence"/>
</dbReference>
<evidence type="ECO:0000313" key="3">
    <source>
        <dbReference type="Proteomes" id="UP000031668"/>
    </source>
</evidence>
<gene>
    <name evidence="1" type="ORF">RF11_12620</name>
    <name evidence="2" type="ORF">RF11_12621</name>
</gene>
<dbReference type="EMBL" id="JWZT01004244">
    <property type="protein sequence ID" value="KII64509.1"/>
    <property type="molecule type" value="Genomic_DNA"/>
</dbReference>
<sequence length="616" mass="73138">METRGTIDTISKNEFLDDYRRLSDFQDISRQIRTVNKFISLFSSTDNLEVDEMFIEYFPKDLLLEFNMMIVGGMDDISITRIEILLFDVFTFIFRNRNLVTNSYAQSFIKIFLRYIKNKDRKSTVYSKRLVNSVIHCVSHEQNKVIFIDENGLLSFYFVIPAIKFSKKFWKLCKQVYNLDREYVSSLSRSKLRDNINQIINNYCPTSEEYRMLVFAIFRMLHRFRLLDEVEFIVDQLYDMTESTLLNHIDKRDIFYPKYLPYLSKIWSGILNASKNKIQIDTFDRLAVFAALFSIDLSKKLNKLSISGKFVITKNTKQRYYVIYLTLIAFPIIDHDEKPWLFKAFSDLHHSFQRFIQKKKINFLRTENQFIIMQYYVKSHEILDLQISIDDCNVLETFYDRLVRIPLLKLHSCYLAVHCIFRLPRKGQSNDSHTPENLNKIKIFLHWLIASLSDEKYINKIQNNQKLYLYEHIKTCALSGVNDDLITMVFSKLESKLLNDVKKKSSDDLNLVQYQIYKEIMSMVVNSLNESNFLDKKMAEYFVKCLKENSDHLSPNECNTNKSDSLAISTSSTQEDKLQYQPIRLLFTWFKLIFELKFMFGDITSKSVNLEWKLLI</sequence>
<dbReference type="AlphaFoldDB" id="A0A0C2MJI7"/>
<comment type="caution">
    <text evidence="2">The sequence shown here is derived from an EMBL/GenBank/DDBJ whole genome shotgun (WGS) entry which is preliminary data.</text>
</comment>